<dbReference type="Pfam" id="PF19036">
    <property type="entry name" value="Fuz_longin_1"/>
    <property type="match status" value="1"/>
</dbReference>
<protein>
    <submittedName>
        <fullName evidence="5">(California timema) hypothetical protein</fullName>
    </submittedName>
</protein>
<reference evidence="5" key="1">
    <citation type="submission" date="2020-11" db="EMBL/GenBank/DDBJ databases">
        <authorList>
            <person name="Tran Van P."/>
        </authorList>
    </citation>
    <scope>NUCLEOTIDE SEQUENCE</scope>
</reference>
<dbReference type="GO" id="GO:0031085">
    <property type="term" value="C:BLOC-3 complex"/>
    <property type="evidence" value="ECO:0007669"/>
    <property type="project" value="TreeGrafter"/>
</dbReference>
<sequence>MQDEDELSPNVLIQLFSPIVTSQRVMNCQFGNSYSSVQSLDGTNMIFDEYMGYLFVHIGMRDVNWLKRMLGLCISIVKHLCGPDVSMLKSDKSLSSLLSRLLDTWVLLQDSDQAVLVEAVEQLMVNTDLSLTTLRTLQDATEKLKAGTDCAKIHAMVLVDNKFLSLYSSRSAQDLTASDTMFLSLLSESFHLVPPESSNMHDNATESEDSDEYYSPENTPQDSPTMLRKTEPAQEEYNSPVAVSNLESLLSVEKINSRATSPNPKSLLIENKLSFVNNEVIGGIRSYLVMLMGSGAAYNPHAVHIATLEEGVNLILMFETGNSPIALGLHNVLYYLNIIQNVQLQRDVEALKHSFDNLDLSMKKVLEIFRKNRPTKAEHQFCQSKLQSQWEFIRKKYIEYMKTLDTDCILRVESSTNYFVDTLKELLRFTCFDPGALLMGMTALLSAVEGVRHQLADFSEFLKLCLVHQPCPRLVLSLIMSTRSSLTINKYLEEFPGLVHFLYIDRTNHRVTAPSLDFSSKETMSLTKKKIWSMVDFSRSHLQEGHMAIMWKDTTFNYAYFLWFEDASVVKPATRGAGLLLDCLVDFAVCCSACCYAGRQAGSASGLASDEACHLQVMRLVKERAHERMLALLSTNMDSDDDFLDDNTLQAICIHRRQLVMAIFSIIDALRRCSKHYHMDVTTSITDCTKIVVIVMPCHMTEICSLIGSLPEPAGEQARKPAAKPSVTSFSSRVPCSTQSKRSSNKSCTVCGRKLIETCFPKTSPSKVRCYELYCIHLGLATSSCVLEHSRRLAATIWEVTGVANNPLDIL</sequence>
<dbReference type="InterPro" id="IPR026053">
    <property type="entry name" value="HPS1"/>
</dbReference>
<evidence type="ECO:0000259" key="2">
    <source>
        <dbReference type="Pfam" id="PF19036"/>
    </source>
</evidence>
<dbReference type="Pfam" id="PF19038">
    <property type="entry name" value="Fuz_longin_3"/>
    <property type="match status" value="1"/>
</dbReference>
<dbReference type="AlphaFoldDB" id="A0A7R9P6F5"/>
<evidence type="ECO:0000259" key="4">
    <source>
        <dbReference type="Pfam" id="PF19038"/>
    </source>
</evidence>
<accession>A0A7R9P6F5</accession>
<organism evidence="5">
    <name type="scientific">Timema californicum</name>
    <name type="common">California timema</name>
    <name type="synonym">Walking stick</name>
    <dbReference type="NCBI Taxonomy" id="61474"/>
    <lineage>
        <taxon>Eukaryota</taxon>
        <taxon>Metazoa</taxon>
        <taxon>Ecdysozoa</taxon>
        <taxon>Arthropoda</taxon>
        <taxon>Hexapoda</taxon>
        <taxon>Insecta</taxon>
        <taxon>Pterygota</taxon>
        <taxon>Neoptera</taxon>
        <taxon>Polyneoptera</taxon>
        <taxon>Phasmatodea</taxon>
        <taxon>Timematodea</taxon>
        <taxon>Timematoidea</taxon>
        <taxon>Timematidae</taxon>
        <taxon>Timema</taxon>
    </lineage>
</organism>
<dbReference type="PANTHER" id="PTHR12761">
    <property type="entry name" value="HERMANSKY-PUDLAK SYNDROME PROTEIN 1"/>
    <property type="match status" value="1"/>
</dbReference>
<dbReference type="InterPro" id="IPR043972">
    <property type="entry name" value="FUZ/MON1/HPS1_longin_1"/>
</dbReference>
<evidence type="ECO:0000256" key="1">
    <source>
        <dbReference type="SAM" id="MobiDB-lite"/>
    </source>
</evidence>
<evidence type="ECO:0000259" key="3">
    <source>
        <dbReference type="Pfam" id="PF19037"/>
    </source>
</evidence>
<dbReference type="EMBL" id="OE180753">
    <property type="protein sequence ID" value="CAD7571890.1"/>
    <property type="molecule type" value="Genomic_DNA"/>
</dbReference>
<dbReference type="Pfam" id="PF19037">
    <property type="entry name" value="Fuz_longin_2"/>
    <property type="match status" value="1"/>
</dbReference>
<dbReference type="GO" id="GO:0005085">
    <property type="term" value="F:guanyl-nucleotide exchange factor activity"/>
    <property type="evidence" value="ECO:0007669"/>
    <property type="project" value="TreeGrafter"/>
</dbReference>
<name>A0A7R9P6F5_TIMCA</name>
<dbReference type="InterPro" id="IPR043971">
    <property type="entry name" value="FUZ/MON1/HPS1_longin_2"/>
</dbReference>
<evidence type="ECO:0000313" key="5">
    <source>
        <dbReference type="EMBL" id="CAD7571890.1"/>
    </source>
</evidence>
<gene>
    <name evidence="5" type="ORF">TCMB3V08_LOCUS4552</name>
</gene>
<feature type="domain" description="FUZ/MON1/HPS1 third Longin" evidence="4">
    <location>
        <begin position="497"/>
        <end position="799"/>
    </location>
</feature>
<dbReference type="GO" id="GO:0016192">
    <property type="term" value="P:vesicle-mediated transport"/>
    <property type="evidence" value="ECO:0007669"/>
    <property type="project" value="InterPro"/>
</dbReference>
<dbReference type="PANTHER" id="PTHR12761:SF1">
    <property type="entry name" value="BLOC-3 COMPLEX MEMBER HPS1"/>
    <property type="match status" value="1"/>
</dbReference>
<feature type="domain" description="FUZ/MON1/HPS1 first Longin" evidence="2">
    <location>
        <begin position="8"/>
        <end position="106"/>
    </location>
</feature>
<feature type="domain" description="FUZ/MON1/HPS1 second Longin" evidence="3">
    <location>
        <begin position="152"/>
        <end position="325"/>
    </location>
</feature>
<dbReference type="InterPro" id="IPR043970">
    <property type="entry name" value="FUZ/MON1/HPS1_longin_3"/>
</dbReference>
<feature type="compositionally biased region" description="Acidic residues" evidence="1">
    <location>
        <begin position="205"/>
        <end position="214"/>
    </location>
</feature>
<proteinExistence type="predicted"/>
<feature type="region of interest" description="Disordered" evidence="1">
    <location>
        <begin position="194"/>
        <end position="226"/>
    </location>
</feature>